<comment type="caution">
    <text evidence="2">The sequence shown here is derived from an EMBL/GenBank/DDBJ whole genome shotgun (WGS) entry which is preliminary data.</text>
</comment>
<keyword evidence="1" id="KW-0812">Transmembrane</keyword>
<dbReference type="AlphaFoldDB" id="A0AA94EMQ6"/>
<evidence type="ECO:0000256" key="1">
    <source>
        <dbReference type="SAM" id="Phobius"/>
    </source>
</evidence>
<evidence type="ECO:0000313" key="2">
    <source>
        <dbReference type="EMBL" id="RVD77035.1"/>
    </source>
</evidence>
<gene>
    <name evidence="2" type="ORF">A9HBioS_3058</name>
</gene>
<organism evidence="2 3">
    <name type="scientific">Pseudomonas koreensis</name>
    <dbReference type="NCBI Taxonomy" id="198620"/>
    <lineage>
        <taxon>Bacteria</taxon>
        <taxon>Pseudomonadati</taxon>
        <taxon>Pseudomonadota</taxon>
        <taxon>Gammaproteobacteria</taxon>
        <taxon>Pseudomonadales</taxon>
        <taxon>Pseudomonadaceae</taxon>
        <taxon>Pseudomonas</taxon>
    </lineage>
</organism>
<name>A0AA94EMQ6_9PSED</name>
<evidence type="ECO:0000313" key="3">
    <source>
        <dbReference type="Proteomes" id="UP000288002"/>
    </source>
</evidence>
<protein>
    <submittedName>
        <fullName evidence="2">Uncharacterized protein</fullName>
    </submittedName>
</protein>
<proteinExistence type="predicted"/>
<keyword evidence="1" id="KW-1133">Transmembrane helix</keyword>
<feature type="transmembrane region" description="Helical" evidence="1">
    <location>
        <begin position="6"/>
        <end position="25"/>
    </location>
</feature>
<reference evidence="2 3" key="1">
    <citation type="submission" date="2016-10" db="EMBL/GenBank/DDBJ databases">
        <title>Search of new enzymes for the oxidation of sulfur compounds.</title>
        <authorList>
            <person name="Novo A."/>
            <person name="Moreira I.S."/>
            <person name="Castro P.M."/>
        </authorList>
    </citation>
    <scope>NUCLEOTIDE SEQUENCE [LARGE SCALE GENOMIC DNA]</scope>
    <source>
        <strain evidence="2 3">A9</strain>
    </source>
</reference>
<accession>A0AA94EMQ6</accession>
<sequence>MILHLYFGFLLLLGGGLLELARHLWRKDKARRGVK</sequence>
<dbReference type="Proteomes" id="UP000288002">
    <property type="component" value="Unassembled WGS sequence"/>
</dbReference>
<dbReference type="EMBL" id="MKWS01000009">
    <property type="protein sequence ID" value="RVD77035.1"/>
    <property type="molecule type" value="Genomic_DNA"/>
</dbReference>
<keyword evidence="1" id="KW-0472">Membrane</keyword>